<dbReference type="EMBL" id="JABZRB010000108">
    <property type="protein sequence ID" value="MBF1305156.1"/>
    <property type="molecule type" value="Genomic_DNA"/>
</dbReference>
<comment type="caution">
    <text evidence="7">The sequence shown here is derived from an EMBL/GenBank/DDBJ whole genome shotgun (WGS) entry which is preliminary data.</text>
</comment>
<protein>
    <submittedName>
        <fullName evidence="7">HpcH/HpaI aldolase/citrate lyase family protein</fullName>
    </submittedName>
</protein>
<feature type="domain" description="HpcH/HpaI aldolase/citrate lyase" evidence="6">
    <location>
        <begin position="61"/>
        <end position="280"/>
    </location>
</feature>
<dbReference type="Pfam" id="PF03328">
    <property type="entry name" value="HpcH_HpaI"/>
    <property type="match status" value="1"/>
</dbReference>
<dbReference type="PANTHER" id="PTHR32308:SF0">
    <property type="entry name" value="HPCH_HPAI ALDOLASE_CITRATE LYASE DOMAIN-CONTAINING PROTEIN"/>
    <property type="match status" value="1"/>
</dbReference>
<dbReference type="InterPro" id="IPR005000">
    <property type="entry name" value="Aldolase/citrate-lyase_domain"/>
</dbReference>
<dbReference type="GO" id="GO:0000287">
    <property type="term" value="F:magnesium ion binding"/>
    <property type="evidence" value="ECO:0007669"/>
    <property type="project" value="TreeGrafter"/>
</dbReference>
<organism evidence="7 8">
    <name type="scientific">Oribacterium sinus</name>
    <dbReference type="NCBI Taxonomy" id="237576"/>
    <lineage>
        <taxon>Bacteria</taxon>
        <taxon>Bacillati</taxon>
        <taxon>Bacillota</taxon>
        <taxon>Clostridia</taxon>
        <taxon>Lachnospirales</taxon>
        <taxon>Lachnospiraceae</taxon>
        <taxon>Oribacterium</taxon>
    </lineage>
</organism>
<dbReference type="InterPro" id="IPR015813">
    <property type="entry name" value="Pyrv/PenolPyrv_kinase-like_dom"/>
</dbReference>
<dbReference type="GO" id="GO:0006107">
    <property type="term" value="P:oxaloacetate metabolic process"/>
    <property type="evidence" value="ECO:0007669"/>
    <property type="project" value="TreeGrafter"/>
</dbReference>
<proteinExistence type="predicted"/>
<evidence type="ECO:0000256" key="4">
    <source>
        <dbReference type="PIRSR" id="PIRSR015582-1"/>
    </source>
</evidence>
<dbReference type="SUPFAM" id="SSF51621">
    <property type="entry name" value="Phosphoenolpyruvate/pyruvate domain"/>
    <property type="match status" value="1"/>
</dbReference>
<evidence type="ECO:0000256" key="2">
    <source>
        <dbReference type="ARBA" id="ARBA00022723"/>
    </source>
</evidence>
<comment type="cofactor">
    <cofactor evidence="1">
        <name>Mg(2+)</name>
        <dbReference type="ChEBI" id="CHEBI:18420"/>
    </cofactor>
</comment>
<dbReference type="Gene3D" id="3.20.20.60">
    <property type="entry name" value="Phosphoenolpyruvate-binding domains"/>
    <property type="match status" value="1"/>
</dbReference>
<dbReference type="AlphaFoldDB" id="A0A930DWM1"/>
<feature type="binding site" evidence="5">
    <location>
        <position position="185"/>
    </location>
    <ligand>
        <name>Mg(2+)</name>
        <dbReference type="ChEBI" id="CHEBI:18420"/>
    </ligand>
</feature>
<keyword evidence="3 5" id="KW-0460">Magnesium</keyword>
<dbReference type="PANTHER" id="PTHR32308">
    <property type="entry name" value="LYASE BETA SUBUNIT, PUTATIVE (AFU_ORTHOLOGUE AFUA_4G13030)-RELATED"/>
    <property type="match status" value="1"/>
</dbReference>
<gene>
    <name evidence="7" type="ORF">HXM91_04795</name>
</gene>
<dbReference type="InterPro" id="IPR040442">
    <property type="entry name" value="Pyrv_kinase-like_dom_sf"/>
</dbReference>
<evidence type="ECO:0000256" key="3">
    <source>
        <dbReference type="ARBA" id="ARBA00022842"/>
    </source>
</evidence>
<sequence>MEIERAILNIQDKGALDFVVEARCLTAICRAAEIHFDWKSDIQKRKPVHKIANGQAPRVFRSSLYVGGTAPSRMIQAMFYDEDCIVFDLEDSVSKTEKDAARQLIFCLLRAQRPENKYVIVRVNGIYSAEIDEDLEAIVRARPDAIRIPKVERVEEIEAVDRKITAIEKAAGLPVGEIKIWCNIESYLGILHAREIAKAGPRVEAMALGAEDYTSSIGSLRTKDGWEIFHARNALLLACREAGILAIDSVFADISDGEGLRKDLLMTKNLGFDGKTCIHPFQVEIVNQALAPTQDEINKAIKILETLTQLKNENKGVGLLEGVMIDKAMEKQAKRTLQKAGRIGMLSEEEFCHD</sequence>
<accession>A0A930DWM1</accession>
<dbReference type="PIRSF" id="PIRSF015582">
    <property type="entry name" value="Cit_lyase_B"/>
    <property type="match status" value="1"/>
</dbReference>
<evidence type="ECO:0000313" key="8">
    <source>
        <dbReference type="Proteomes" id="UP000780721"/>
    </source>
</evidence>
<name>A0A930DWM1_9FIRM</name>
<feature type="binding site" evidence="4">
    <location>
        <position position="185"/>
    </location>
    <ligand>
        <name>substrate</name>
    </ligand>
</feature>
<feature type="binding site" evidence="5">
    <location>
        <position position="212"/>
    </location>
    <ligand>
        <name>Mg(2+)</name>
        <dbReference type="ChEBI" id="CHEBI:18420"/>
    </ligand>
</feature>
<evidence type="ECO:0000256" key="5">
    <source>
        <dbReference type="PIRSR" id="PIRSR015582-2"/>
    </source>
</evidence>
<evidence type="ECO:0000313" key="7">
    <source>
        <dbReference type="EMBL" id="MBF1305156.1"/>
    </source>
</evidence>
<dbReference type="InterPro" id="IPR011206">
    <property type="entry name" value="Citrate_lyase_beta/mcl1/mcl2"/>
</dbReference>
<evidence type="ECO:0000259" key="6">
    <source>
        <dbReference type="Pfam" id="PF03328"/>
    </source>
</evidence>
<keyword evidence="2 5" id="KW-0479">Metal-binding</keyword>
<dbReference type="GO" id="GO:0016829">
    <property type="term" value="F:lyase activity"/>
    <property type="evidence" value="ECO:0007669"/>
    <property type="project" value="UniProtKB-KW"/>
</dbReference>
<feature type="binding site" evidence="4">
    <location>
        <position position="122"/>
    </location>
    <ligand>
        <name>substrate</name>
    </ligand>
</feature>
<dbReference type="Proteomes" id="UP000780721">
    <property type="component" value="Unassembled WGS sequence"/>
</dbReference>
<reference evidence="7" key="1">
    <citation type="submission" date="2020-04" db="EMBL/GenBank/DDBJ databases">
        <title>Deep metagenomics examines the oral microbiome during advanced dental caries in children, revealing novel taxa and co-occurrences with host molecules.</title>
        <authorList>
            <person name="Baker J.L."/>
            <person name="Morton J.T."/>
            <person name="Dinis M."/>
            <person name="Alvarez R."/>
            <person name="Tran N.C."/>
            <person name="Knight R."/>
            <person name="Edlund A."/>
        </authorList>
    </citation>
    <scope>NUCLEOTIDE SEQUENCE</scope>
    <source>
        <strain evidence="7">JCVI_48_bin.5</strain>
    </source>
</reference>
<evidence type="ECO:0000256" key="1">
    <source>
        <dbReference type="ARBA" id="ARBA00001946"/>
    </source>
</evidence>
<keyword evidence="7" id="KW-0456">Lyase</keyword>